<dbReference type="AlphaFoldDB" id="A0AAV7S1Y8"/>
<dbReference type="EMBL" id="JANPWB010000009">
    <property type="protein sequence ID" value="KAJ1157265.1"/>
    <property type="molecule type" value="Genomic_DNA"/>
</dbReference>
<name>A0AAV7S1Y8_PLEWA</name>
<comment type="caution">
    <text evidence="1">The sequence shown here is derived from an EMBL/GenBank/DDBJ whole genome shotgun (WGS) entry which is preliminary data.</text>
</comment>
<gene>
    <name evidence="1" type="ORF">NDU88_009980</name>
</gene>
<organism evidence="1 2">
    <name type="scientific">Pleurodeles waltl</name>
    <name type="common">Iberian ribbed newt</name>
    <dbReference type="NCBI Taxonomy" id="8319"/>
    <lineage>
        <taxon>Eukaryota</taxon>
        <taxon>Metazoa</taxon>
        <taxon>Chordata</taxon>
        <taxon>Craniata</taxon>
        <taxon>Vertebrata</taxon>
        <taxon>Euteleostomi</taxon>
        <taxon>Amphibia</taxon>
        <taxon>Batrachia</taxon>
        <taxon>Caudata</taxon>
        <taxon>Salamandroidea</taxon>
        <taxon>Salamandridae</taxon>
        <taxon>Pleurodelinae</taxon>
        <taxon>Pleurodeles</taxon>
    </lineage>
</organism>
<evidence type="ECO:0000313" key="1">
    <source>
        <dbReference type="EMBL" id="KAJ1157265.1"/>
    </source>
</evidence>
<accession>A0AAV7S1Y8</accession>
<keyword evidence="2" id="KW-1185">Reference proteome</keyword>
<sequence>MHNFFPHCKGCCVDFQRPVLVPHCDAGIFLTQRDDAGKILGVQEEVTGIASIRWRCVKFSVAQHVLGRFFTQEVGLHHSGSAVRQSGRLCVEFLATRKALLRFFTQEVSLHHSGLTLQRFLGCTTAVHHLRQAVCPFLAHKEFPEEMKGVILTPAVMDRRGQGWREHRQQAGGAPQGILTAAVWPRSDAENRRSPAGFPLPFRILHGGAARCAAMGFLTAHTAILFLAVLPPGTGWRYGLSWGPWEPLQCLCQWHGHCRGPRKRAPLCISVLVGRLFCTGLAGGLLAAARQPSAKARIPSAVFRPRSGILEGGTLAGGLRRPPG</sequence>
<dbReference type="Proteomes" id="UP001066276">
    <property type="component" value="Chromosome 5"/>
</dbReference>
<evidence type="ECO:0000313" key="2">
    <source>
        <dbReference type="Proteomes" id="UP001066276"/>
    </source>
</evidence>
<protein>
    <submittedName>
        <fullName evidence="1">Uncharacterized protein</fullName>
    </submittedName>
</protein>
<proteinExistence type="predicted"/>
<reference evidence="1" key="1">
    <citation type="journal article" date="2022" name="bioRxiv">
        <title>Sequencing and chromosome-scale assembly of the giantPleurodeles waltlgenome.</title>
        <authorList>
            <person name="Brown T."/>
            <person name="Elewa A."/>
            <person name="Iarovenko S."/>
            <person name="Subramanian E."/>
            <person name="Araus A.J."/>
            <person name="Petzold A."/>
            <person name="Susuki M."/>
            <person name="Suzuki K.-i.T."/>
            <person name="Hayashi T."/>
            <person name="Toyoda A."/>
            <person name="Oliveira C."/>
            <person name="Osipova E."/>
            <person name="Leigh N.D."/>
            <person name="Simon A."/>
            <person name="Yun M.H."/>
        </authorList>
    </citation>
    <scope>NUCLEOTIDE SEQUENCE</scope>
    <source>
        <strain evidence="1">20211129_DDA</strain>
        <tissue evidence="1">Liver</tissue>
    </source>
</reference>